<organism evidence="2 3">
    <name type="scientific">Helianthus annuus</name>
    <name type="common">Common sunflower</name>
    <dbReference type="NCBI Taxonomy" id="4232"/>
    <lineage>
        <taxon>Eukaryota</taxon>
        <taxon>Viridiplantae</taxon>
        <taxon>Streptophyta</taxon>
        <taxon>Embryophyta</taxon>
        <taxon>Tracheophyta</taxon>
        <taxon>Spermatophyta</taxon>
        <taxon>Magnoliopsida</taxon>
        <taxon>eudicotyledons</taxon>
        <taxon>Gunneridae</taxon>
        <taxon>Pentapetalae</taxon>
        <taxon>asterids</taxon>
        <taxon>campanulids</taxon>
        <taxon>Asterales</taxon>
        <taxon>Asteraceae</taxon>
        <taxon>Asteroideae</taxon>
        <taxon>Heliantheae alliance</taxon>
        <taxon>Heliantheae</taxon>
        <taxon>Helianthus</taxon>
    </lineage>
</organism>
<keyword evidence="1" id="KW-1133">Transmembrane helix</keyword>
<evidence type="ECO:0000313" key="3">
    <source>
        <dbReference type="Proteomes" id="UP000215914"/>
    </source>
</evidence>
<dbReference type="InParanoid" id="A0A251TAB9"/>
<gene>
    <name evidence="2" type="ORF">HannXRQ_Chr11g0337731</name>
</gene>
<feature type="transmembrane region" description="Helical" evidence="1">
    <location>
        <begin position="6"/>
        <end position="22"/>
    </location>
</feature>
<keyword evidence="3" id="KW-1185">Reference proteome</keyword>
<reference evidence="3" key="1">
    <citation type="journal article" date="2017" name="Nature">
        <title>The sunflower genome provides insights into oil metabolism, flowering and Asterid evolution.</title>
        <authorList>
            <person name="Badouin H."/>
            <person name="Gouzy J."/>
            <person name="Grassa C.J."/>
            <person name="Murat F."/>
            <person name="Staton S.E."/>
            <person name="Cottret L."/>
            <person name="Lelandais-Briere C."/>
            <person name="Owens G.L."/>
            <person name="Carrere S."/>
            <person name="Mayjonade B."/>
            <person name="Legrand L."/>
            <person name="Gill N."/>
            <person name="Kane N.C."/>
            <person name="Bowers J.E."/>
            <person name="Hubner S."/>
            <person name="Bellec A."/>
            <person name="Berard A."/>
            <person name="Berges H."/>
            <person name="Blanchet N."/>
            <person name="Boniface M.C."/>
            <person name="Brunel D."/>
            <person name="Catrice O."/>
            <person name="Chaidir N."/>
            <person name="Claudel C."/>
            <person name="Donnadieu C."/>
            <person name="Faraut T."/>
            <person name="Fievet G."/>
            <person name="Helmstetter N."/>
            <person name="King M."/>
            <person name="Knapp S.J."/>
            <person name="Lai Z."/>
            <person name="Le Paslier M.C."/>
            <person name="Lippi Y."/>
            <person name="Lorenzon L."/>
            <person name="Mandel J.R."/>
            <person name="Marage G."/>
            <person name="Marchand G."/>
            <person name="Marquand E."/>
            <person name="Bret-Mestries E."/>
            <person name="Morien E."/>
            <person name="Nambeesan S."/>
            <person name="Nguyen T."/>
            <person name="Pegot-Espagnet P."/>
            <person name="Pouilly N."/>
            <person name="Raftis F."/>
            <person name="Sallet E."/>
            <person name="Schiex T."/>
            <person name="Thomas J."/>
            <person name="Vandecasteele C."/>
            <person name="Vares D."/>
            <person name="Vear F."/>
            <person name="Vautrin S."/>
            <person name="Crespi M."/>
            <person name="Mangin B."/>
            <person name="Burke J.M."/>
            <person name="Salse J."/>
            <person name="Munos S."/>
            <person name="Vincourt P."/>
            <person name="Rieseberg L.H."/>
            <person name="Langlade N.B."/>
        </authorList>
    </citation>
    <scope>NUCLEOTIDE SEQUENCE [LARGE SCALE GENOMIC DNA]</scope>
    <source>
        <strain evidence="3">cv. SF193</strain>
    </source>
</reference>
<evidence type="ECO:0000256" key="1">
    <source>
        <dbReference type="SAM" id="Phobius"/>
    </source>
</evidence>
<accession>A0A251TAB9</accession>
<proteinExistence type="predicted"/>
<dbReference type="Proteomes" id="UP000215914">
    <property type="component" value="Chromosome 11"/>
</dbReference>
<keyword evidence="1" id="KW-0472">Membrane</keyword>
<keyword evidence="1" id="KW-0812">Transmembrane</keyword>
<dbReference type="AlphaFoldDB" id="A0A251TAB9"/>
<protein>
    <submittedName>
        <fullName evidence="2">Uncharacterized protein</fullName>
    </submittedName>
</protein>
<sequence>MNFKKLLLSYLPYFWVLFLVVFKTRKIKNLQQSTGKISPFLPVVEVAVDKESIDILARDTRFGMLEEMVRDKEH</sequence>
<dbReference type="EMBL" id="CM007900">
    <property type="protein sequence ID" value="OTG08090.1"/>
    <property type="molecule type" value="Genomic_DNA"/>
</dbReference>
<name>A0A251TAB9_HELAN</name>
<evidence type="ECO:0000313" key="2">
    <source>
        <dbReference type="EMBL" id="OTG08090.1"/>
    </source>
</evidence>